<dbReference type="Proteomes" id="UP000233551">
    <property type="component" value="Unassembled WGS sequence"/>
</dbReference>
<protein>
    <recommendedName>
        <fullName evidence="2">DUF7792 domain-containing protein</fullName>
    </recommendedName>
</protein>
<dbReference type="SMART" id="SM00185">
    <property type="entry name" value="ARM"/>
    <property type="match status" value="4"/>
</dbReference>
<dbReference type="EMBL" id="MTKT01002229">
    <property type="protein sequence ID" value="OWM80388.1"/>
    <property type="molecule type" value="Genomic_DNA"/>
</dbReference>
<evidence type="ECO:0000313" key="4">
    <source>
        <dbReference type="EMBL" id="PKI52892.1"/>
    </source>
</evidence>
<keyword evidence="6" id="KW-1185">Reference proteome</keyword>
<keyword evidence="1" id="KW-0677">Repeat</keyword>
<dbReference type="GeneID" id="116194360"/>
<dbReference type="AlphaFoldDB" id="A0A218X6H7"/>
<gene>
    <name evidence="3" type="ORF">CDL15_Pgr019668</name>
    <name evidence="4" type="ORF">CRG98_026723</name>
</gene>
<dbReference type="PANTHER" id="PTHR46168">
    <property type="entry name" value="ARMADILLO REPEAT ONLY 4"/>
    <property type="match status" value="1"/>
</dbReference>
<dbReference type="GO" id="GO:0007166">
    <property type="term" value="P:cell surface receptor signaling pathway"/>
    <property type="evidence" value="ECO:0007669"/>
    <property type="project" value="InterPro"/>
</dbReference>
<comment type="caution">
    <text evidence="3">The sequence shown here is derived from an EMBL/GenBank/DDBJ whole genome shotgun (WGS) entry which is preliminary data.</text>
</comment>
<sequence length="646" mass="70635">MADIVREILARPIQLADRLGKAAEDAHSFKQECAEIRAKADSLASLLRQVARASGDLYERPARRIADDAEVALRRALILVLKCQARNSLVRRVFTMMIPVAAVAFREALAQLENSVGDVSWLLRVSVSVSDRDDKDHLGLPPIASNEPILCLIWEQIAILHAGVPEDCSEAAATLVSLARDNDRYGKLIVEEGGVPPLLKLAKEGGAAKGLEYAARAIGVLGRAHENVERIMKAGVGPVFAQVLREGRHMKARAAVAWAISELATNHPKCREHLVQSNIVQLLVNHLAFETVREHHKYAVLKKTKVYSIHSVVMTNGDDNTGKNGNIASIHGEHGEKSPMTGPMARLVVLNGTPGHTDSVVKSSQYELLPYNHHHQQHITIVSGSVDEREFEDPVTKAEMKAMAALALCQLAKGNARICRMITESKGLLCFAVLLENAQGDVRSYSAQALMEITAVAEHHSELRHSAFKPTSPAAKAVVEQLMMVIEKADSDVLIPCIRAIGSLARTFRATETRIIGLLVKLLDGEDRDTRVKAEAAITLGKFACTANFLHVNHCQAIVASGGLRHLTQLVHTGDHPIQIPALVLLCYVAIHVPDSETLAQEDAFTVIEWSTKQAHLINDPAIKALLPKAQSQLELYQSRSSRRFH</sequence>
<dbReference type="EMBL" id="PGOL01001890">
    <property type="protein sequence ID" value="PKI52892.1"/>
    <property type="molecule type" value="Genomic_DNA"/>
</dbReference>
<dbReference type="InterPro" id="IPR016024">
    <property type="entry name" value="ARM-type_fold"/>
</dbReference>
<dbReference type="OrthoDB" id="7537227at2759"/>
<reference evidence="3" key="2">
    <citation type="submission" date="2017-06" db="EMBL/GenBank/DDBJ databases">
        <title>The pomegranate genome and the genomics of punicalagin biosynthesis.</title>
        <authorList>
            <person name="Xu C."/>
        </authorList>
    </citation>
    <scope>NUCLEOTIDE SEQUENCE [LARGE SCALE GENOMIC DNA]</scope>
    <source>
        <tissue evidence="3">Fresh leaf</tissue>
    </source>
</reference>
<dbReference type="InterPro" id="IPR056694">
    <property type="entry name" value="DUF7792"/>
</dbReference>
<dbReference type="InterPro" id="IPR036537">
    <property type="entry name" value="Adaptor_Cbl_N_dom_sf"/>
</dbReference>
<dbReference type="InterPro" id="IPR011989">
    <property type="entry name" value="ARM-like"/>
</dbReference>
<reference evidence="5" key="1">
    <citation type="journal article" date="2017" name="Plant J.">
        <title>The pomegranate (Punica granatum L.) genome and the genomics of punicalagin biosynthesis.</title>
        <authorList>
            <person name="Qin G."/>
            <person name="Xu C."/>
            <person name="Ming R."/>
            <person name="Tang H."/>
            <person name="Guyot R."/>
            <person name="Kramer E.M."/>
            <person name="Hu Y."/>
            <person name="Yi X."/>
            <person name="Qi Y."/>
            <person name="Xu X."/>
            <person name="Gao Z."/>
            <person name="Pan H."/>
            <person name="Jian J."/>
            <person name="Tian Y."/>
            <person name="Yue Z."/>
            <person name="Xu Y."/>
        </authorList>
    </citation>
    <scope>NUCLEOTIDE SEQUENCE [LARGE SCALE GENOMIC DNA]</scope>
    <source>
        <strain evidence="5">cv. Dabenzi</strain>
    </source>
</reference>
<organism evidence="3 5">
    <name type="scientific">Punica granatum</name>
    <name type="common">Pomegranate</name>
    <dbReference type="NCBI Taxonomy" id="22663"/>
    <lineage>
        <taxon>Eukaryota</taxon>
        <taxon>Viridiplantae</taxon>
        <taxon>Streptophyta</taxon>
        <taxon>Embryophyta</taxon>
        <taxon>Tracheophyta</taxon>
        <taxon>Spermatophyta</taxon>
        <taxon>Magnoliopsida</taxon>
        <taxon>eudicotyledons</taxon>
        <taxon>Gunneridae</taxon>
        <taxon>Pentapetalae</taxon>
        <taxon>rosids</taxon>
        <taxon>malvids</taxon>
        <taxon>Myrtales</taxon>
        <taxon>Lythraceae</taxon>
        <taxon>Punica</taxon>
    </lineage>
</organism>
<accession>A0A218X6H7</accession>
<dbReference type="InterPro" id="IPR000225">
    <property type="entry name" value="Armadillo"/>
</dbReference>
<proteinExistence type="predicted"/>
<evidence type="ECO:0000313" key="6">
    <source>
        <dbReference type="Proteomes" id="UP000233551"/>
    </source>
</evidence>
<evidence type="ECO:0000313" key="5">
    <source>
        <dbReference type="Proteomes" id="UP000197138"/>
    </source>
</evidence>
<dbReference type="STRING" id="22663.A0A218X6H7"/>
<feature type="domain" description="DUF7792" evidence="2">
    <location>
        <begin position="7"/>
        <end position="126"/>
    </location>
</feature>
<reference evidence="4 6" key="3">
    <citation type="submission" date="2017-11" db="EMBL/GenBank/DDBJ databases">
        <title>De-novo sequencing of pomegranate (Punica granatum L.) genome.</title>
        <authorList>
            <person name="Akparov Z."/>
            <person name="Amiraslanov A."/>
            <person name="Hajiyeva S."/>
            <person name="Abbasov M."/>
            <person name="Kaur K."/>
            <person name="Hamwieh A."/>
            <person name="Solovyev V."/>
            <person name="Salamov A."/>
            <person name="Braich B."/>
            <person name="Kosarev P."/>
            <person name="Mahmoud A."/>
            <person name="Hajiyev E."/>
            <person name="Babayeva S."/>
            <person name="Izzatullayeva V."/>
            <person name="Mammadov A."/>
            <person name="Mammadov A."/>
            <person name="Sharifova S."/>
            <person name="Ojaghi J."/>
            <person name="Eynullazada K."/>
            <person name="Bayramov B."/>
            <person name="Abdulazimova A."/>
            <person name="Shahmuradov I."/>
        </authorList>
    </citation>
    <scope>NUCLEOTIDE SEQUENCE [LARGE SCALE GENOMIC DNA]</scope>
    <source>
        <strain evidence="4">AG2017</strain>
        <strain evidence="6">cv. AG2017</strain>
        <tissue evidence="4">Leaf</tissue>
    </source>
</reference>
<dbReference type="PANTHER" id="PTHR46168:SF8">
    <property type="entry name" value="ARMADILLO REPEAT ONLY 1"/>
    <property type="match status" value="1"/>
</dbReference>
<dbReference type="Gene3D" id="1.25.10.10">
    <property type="entry name" value="Leucine-rich Repeat Variant"/>
    <property type="match status" value="2"/>
</dbReference>
<evidence type="ECO:0000256" key="1">
    <source>
        <dbReference type="ARBA" id="ARBA00022737"/>
    </source>
</evidence>
<dbReference type="Gene3D" id="1.20.930.20">
    <property type="entry name" value="Adaptor protein Cbl, N-terminal domain"/>
    <property type="match status" value="1"/>
</dbReference>
<evidence type="ECO:0000259" key="2">
    <source>
        <dbReference type="Pfam" id="PF25055"/>
    </source>
</evidence>
<dbReference type="SUPFAM" id="SSF48371">
    <property type="entry name" value="ARM repeat"/>
    <property type="match status" value="1"/>
</dbReference>
<dbReference type="Proteomes" id="UP000197138">
    <property type="component" value="Unassembled WGS sequence"/>
</dbReference>
<name>A0A218X6H7_PUNGR</name>
<dbReference type="Pfam" id="PF25055">
    <property type="entry name" value="DUF7792"/>
    <property type="match status" value="1"/>
</dbReference>
<evidence type="ECO:0000313" key="3">
    <source>
        <dbReference type="EMBL" id="OWM80388.1"/>
    </source>
</evidence>